<dbReference type="InterPro" id="IPR046819">
    <property type="entry name" value="MmeI_hel"/>
</dbReference>
<dbReference type="Proteomes" id="UP000516421">
    <property type="component" value="Chromosome"/>
</dbReference>
<evidence type="ECO:0000256" key="3">
    <source>
        <dbReference type="ARBA" id="ARBA00022679"/>
    </source>
</evidence>
<dbReference type="RefSeq" id="WP_190617152.1">
    <property type="nucleotide sequence ID" value="NZ_CP061538.1"/>
</dbReference>
<comment type="catalytic activity">
    <reaction evidence="4">
        <text>a 2'-deoxyadenosine in DNA + S-adenosyl-L-methionine = an N(6)-methyl-2'-deoxyadenosine in DNA + S-adenosyl-L-homocysteine + H(+)</text>
        <dbReference type="Rhea" id="RHEA:15197"/>
        <dbReference type="Rhea" id="RHEA-COMP:12418"/>
        <dbReference type="Rhea" id="RHEA-COMP:12419"/>
        <dbReference type="ChEBI" id="CHEBI:15378"/>
        <dbReference type="ChEBI" id="CHEBI:57856"/>
        <dbReference type="ChEBI" id="CHEBI:59789"/>
        <dbReference type="ChEBI" id="CHEBI:90615"/>
        <dbReference type="ChEBI" id="CHEBI:90616"/>
        <dbReference type="EC" id="2.1.1.72"/>
    </reaction>
</comment>
<name>A0A7H2BIX5_9MICC</name>
<gene>
    <name evidence="10" type="ORF">IDM48_09680</name>
</gene>
<evidence type="ECO:0000259" key="9">
    <source>
        <dbReference type="Pfam" id="PF20473"/>
    </source>
</evidence>
<protein>
    <recommendedName>
        <fullName evidence="1">site-specific DNA-methyltransferase (adenine-specific)</fullName>
        <ecNumber evidence="1">2.1.1.72</ecNumber>
    </recommendedName>
</protein>
<dbReference type="PANTHER" id="PTHR33841">
    <property type="entry name" value="DNA METHYLTRANSFERASE YEEA-RELATED"/>
    <property type="match status" value="1"/>
</dbReference>
<keyword evidence="2 10" id="KW-0489">Methyltransferase</keyword>
<dbReference type="EC" id="2.1.1.72" evidence="1"/>
<dbReference type="Pfam" id="PF20467">
    <property type="entry name" value="MmeI_C"/>
    <property type="match status" value="1"/>
</dbReference>
<evidence type="ECO:0000259" key="6">
    <source>
        <dbReference type="Pfam" id="PF20465"/>
    </source>
</evidence>
<dbReference type="PANTHER" id="PTHR33841:SF1">
    <property type="entry name" value="DNA METHYLTRANSFERASE A"/>
    <property type="match status" value="1"/>
</dbReference>
<evidence type="ECO:0000256" key="1">
    <source>
        <dbReference type="ARBA" id="ARBA00011900"/>
    </source>
</evidence>
<dbReference type="GO" id="GO:0032259">
    <property type="term" value="P:methylation"/>
    <property type="evidence" value="ECO:0007669"/>
    <property type="project" value="UniProtKB-KW"/>
</dbReference>
<keyword evidence="3 10" id="KW-0808">Transferase</keyword>
<feature type="domain" description="MmeI-like helicase spacer" evidence="6">
    <location>
        <begin position="181"/>
        <end position="256"/>
    </location>
</feature>
<evidence type="ECO:0000313" key="10">
    <source>
        <dbReference type="EMBL" id="QNV39621.1"/>
    </source>
</evidence>
<evidence type="ECO:0000313" key="11">
    <source>
        <dbReference type="Proteomes" id="UP000516421"/>
    </source>
</evidence>
<dbReference type="InterPro" id="IPR046817">
    <property type="entry name" value="MmeI_N"/>
</dbReference>
<evidence type="ECO:0000256" key="4">
    <source>
        <dbReference type="ARBA" id="ARBA00047942"/>
    </source>
</evidence>
<feature type="domain" description="MmeI-like C-terminal" evidence="8">
    <location>
        <begin position="817"/>
        <end position="893"/>
    </location>
</feature>
<organism evidence="10 11">
    <name type="scientific">Rothia amarae</name>
    <dbReference type="NCBI Taxonomy" id="169480"/>
    <lineage>
        <taxon>Bacteria</taxon>
        <taxon>Bacillati</taxon>
        <taxon>Actinomycetota</taxon>
        <taxon>Actinomycetes</taxon>
        <taxon>Micrococcales</taxon>
        <taxon>Micrococcaceae</taxon>
        <taxon>Rothia</taxon>
    </lineage>
</organism>
<dbReference type="Pfam" id="PF20465">
    <property type="entry name" value="MmeI_hel"/>
    <property type="match status" value="1"/>
</dbReference>
<dbReference type="SUPFAM" id="SSF53335">
    <property type="entry name" value="S-adenosyl-L-methionine-dependent methyltransferases"/>
    <property type="match status" value="1"/>
</dbReference>
<evidence type="ECO:0000256" key="2">
    <source>
        <dbReference type="ARBA" id="ARBA00022603"/>
    </source>
</evidence>
<dbReference type="InterPro" id="IPR046818">
    <property type="entry name" value="MmeI_C"/>
</dbReference>
<keyword evidence="11" id="KW-1185">Reference proteome</keyword>
<reference evidence="10 11" key="1">
    <citation type="submission" date="2020-09" db="EMBL/GenBank/DDBJ databases">
        <title>Investigation of environmental microbe.</title>
        <authorList>
            <person name="Ou Y."/>
            <person name="Kang Q."/>
        </authorList>
    </citation>
    <scope>NUCLEOTIDE SEQUENCE [LARGE SCALE GENOMIC DNA]</scope>
    <source>
        <strain evidence="10 11">KJZ-9</strain>
    </source>
</reference>
<dbReference type="EMBL" id="CP061538">
    <property type="protein sequence ID" value="QNV39621.1"/>
    <property type="molecule type" value="Genomic_DNA"/>
</dbReference>
<proteinExistence type="predicted"/>
<evidence type="ECO:0000259" key="8">
    <source>
        <dbReference type="Pfam" id="PF20467"/>
    </source>
</evidence>
<dbReference type="Pfam" id="PF20464">
    <property type="entry name" value="MmeI_N"/>
    <property type="match status" value="1"/>
</dbReference>
<dbReference type="AlphaFoldDB" id="A0A7H2BIX5"/>
<feature type="domain" description="MmeI-like N-terminal" evidence="5">
    <location>
        <begin position="7"/>
        <end position="168"/>
    </location>
</feature>
<dbReference type="InterPro" id="IPR046820">
    <property type="entry name" value="MmeI_TRD"/>
</dbReference>
<sequence length="911" mass="104222">MAKLSVKAIETRVDLLVQREREESENHHDFIFDLLLAYGKPKSTVSRLKNGVLNVALEPATEVALKNVVYFRELLESEDALEEIERLREAAHVVRYSPRFIIVSDYSELLARDTKTGETLAIDFLDFAKHFAFFLPWAGMEKTQYISEAHADVKAAERMGKLFDELLRANPYVVENDFNRHTLNIFFTRLLFCFFAEDTNIFKENQFTNAVGSFTQKDGSDTQEFLTALFEALDTPDAEDKEAPFKDFPYVNGRLFAKQDALVVPQFTAKARQHLVELGTLQWQEINPDIFGSMFQAIVTPGKRSDLGQHYTSVPNILKTIEPLFLDELREEFDAAFDNVKKLEALLKRISAIKIFDPACGSGNFLVIAYKELRRLEHAILERLADIGGNKHSSLFADSRISIENFFGIEIDDFAAEVAVLSLWIAKHQMNMEFTDKFKVEIPLIPLRETGQIKEGNAARIDWNEVCPNDGKEEIYLIGNPPYLGSRNQGKEQKTDLKLSTSNFKSLDYVCIWFIKGSEYINKTVAQLSFVATNSITQGEQVSLLWKPILSKNIEIGYAYSSFKWSNSAKKNAGVICVVINLRNKGNKKKYIFSENLVTEVKNITPYVTESQNVWISRRSHSISPQLPQMGYGSMPNDGSNLILTTTEKEELLSCHPYLDKIIKKFYGADQYINGKERYCLWIEDENLNFAHEIKPISQRLEKVRQVRINSTEKSTQAMAIFPHKFYFSAYKPTDSIIVPRVSSERREYIPIGYLGADTVISDAAFAVYDAEPWLFALLTSRLHMAWVRSVGGKLKTDYRYSNTLVYNNFPVPHLTPQMKTKLTEVALRVLDVREYHCENTLAELYDPDKMPADLREAHTAVDKLVDSLYSKTGFENDEDRLAKLFDLYQKQVAEEEAKAPKKSTRRKKTT</sequence>
<dbReference type="Pfam" id="PF20466">
    <property type="entry name" value="MmeI_TRD"/>
    <property type="match status" value="1"/>
</dbReference>
<dbReference type="InterPro" id="IPR050953">
    <property type="entry name" value="N4_N6_ade-DNA_methylase"/>
</dbReference>
<dbReference type="InterPro" id="IPR046816">
    <property type="entry name" value="MmeI_Mtase"/>
</dbReference>
<evidence type="ECO:0000259" key="7">
    <source>
        <dbReference type="Pfam" id="PF20466"/>
    </source>
</evidence>
<dbReference type="InterPro" id="IPR029063">
    <property type="entry name" value="SAM-dependent_MTases_sf"/>
</dbReference>
<accession>A0A7H2BIX5</accession>
<dbReference type="Gene3D" id="3.40.50.150">
    <property type="entry name" value="Vaccinia Virus protein VP39"/>
    <property type="match status" value="1"/>
</dbReference>
<feature type="domain" description="MmeI-like target recognition" evidence="7">
    <location>
        <begin position="611"/>
        <end position="815"/>
    </location>
</feature>
<dbReference type="REBASE" id="454038">
    <property type="entry name" value="RamKJZ9ORF9680P"/>
</dbReference>
<dbReference type="KEGG" id="rama:IDM48_09680"/>
<dbReference type="GO" id="GO:0009007">
    <property type="term" value="F:site-specific DNA-methyltransferase (adenine-specific) activity"/>
    <property type="evidence" value="ECO:0007669"/>
    <property type="project" value="UniProtKB-EC"/>
</dbReference>
<evidence type="ECO:0000259" key="5">
    <source>
        <dbReference type="Pfam" id="PF20464"/>
    </source>
</evidence>
<feature type="domain" description="MmeI-like DNA-methyltransferase" evidence="9">
    <location>
        <begin position="334"/>
        <end position="593"/>
    </location>
</feature>
<dbReference type="Pfam" id="PF20473">
    <property type="entry name" value="MmeI_Mtase"/>
    <property type="match status" value="1"/>
</dbReference>